<dbReference type="GO" id="GO:0005829">
    <property type="term" value="C:cytosol"/>
    <property type="evidence" value="ECO:0007669"/>
    <property type="project" value="TreeGrafter"/>
</dbReference>
<comment type="subunit">
    <text evidence="2">Homodimer.</text>
</comment>
<dbReference type="FunFam" id="3.30.390.30:FF:000003">
    <property type="entry name" value="Glutathione reductase"/>
    <property type="match status" value="1"/>
</dbReference>
<keyword evidence="12" id="KW-0521">NADP</keyword>
<evidence type="ECO:0000256" key="6">
    <source>
        <dbReference type="ARBA" id="ARBA00023157"/>
    </source>
</evidence>
<feature type="disulfide bond" description="Redox-active" evidence="10">
    <location>
        <begin position="39"/>
        <end position="44"/>
    </location>
</feature>
<feature type="binding site" evidence="9">
    <location>
        <position position="259"/>
    </location>
    <ligand>
        <name>NAD(+)</name>
        <dbReference type="ChEBI" id="CHEBI:57540"/>
    </ligand>
</feature>
<dbReference type="Gene3D" id="3.30.390.30">
    <property type="match status" value="1"/>
</dbReference>
<keyword evidence="9" id="KW-0547">Nucleotide-binding</keyword>
<evidence type="ECO:0000256" key="10">
    <source>
        <dbReference type="PIRSR" id="PIRSR000350-4"/>
    </source>
</evidence>
<evidence type="ECO:0000256" key="8">
    <source>
        <dbReference type="PIRSR" id="PIRSR000350-2"/>
    </source>
</evidence>
<keyword evidence="4 9" id="KW-0274">FAD</keyword>
<dbReference type="GO" id="GO:0045454">
    <property type="term" value="P:cell redox homeostasis"/>
    <property type="evidence" value="ECO:0007669"/>
    <property type="project" value="InterPro"/>
</dbReference>
<comment type="cofactor">
    <cofactor evidence="9">
        <name>FAD</name>
        <dbReference type="ChEBI" id="CHEBI:57692"/>
    </cofactor>
    <text evidence="9">Binds 1 FAD per subunit.</text>
</comment>
<evidence type="ECO:0000259" key="14">
    <source>
        <dbReference type="Pfam" id="PF07992"/>
    </source>
</evidence>
<dbReference type="PANTHER" id="PTHR42737">
    <property type="entry name" value="GLUTATHIONE REDUCTASE"/>
    <property type="match status" value="1"/>
</dbReference>
<dbReference type="NCBIfam" id="NF004776">
    <property type="entry name" value="PRK06116.1"/>
    <property type="match status" value="1"/>
</dbReference>
<evidence type="ECO:0000256" key="9">
    <source>
        <dbReference type="PIRSR" id="PIRSR000350-3"/>
    </source>
</evidence>
<dbReference type="GO" id="GO:0034599">
    <property type="term" value="P:cellular response to oxidative stress"/>
    <property type="evidence" value="ECO:0007669"/>
    <property type="project" value="TreeGrafter"/>
</dbReference>
<comment type="function">
    <text evidence="12">Catalyzes the reduction of glutathione disulfide (GSSG) to reduced glutathione (GSH). Constitutes the major mechanism to maintain a high GSH:GSSG ratio in the cytosol.</text>
</comment>
<dbReference type="InterPro" id="IPR004099">
    <property type="entry name" value="Pyr_nucl-diS_OxRdtase_dimer"/>
</dbReference>
<feature type="domain" description="Pyridine nucleotide-disulphide oxidoreductase dimerisation" evidence="13">
    <location>
        <begin position="336"/>
        <end position="444"/>
    </location>
</feature>
<feature type="binding site" evidence="9">
    <location>
        <begin position="171"/>
        <end position="178"/>
    </location>
    <ligand>
        <name>NAD(+)</name>
        <dbReference type="ChEBI" id="CHEBI:57540"/>
    </ligand>
</feature>
<feature type="active site" description="Proton acceptor" evidence="8">
    <location>
        <position position="436"/>
    </location>
</feature>
<dbReference type="GO" id="GO:0006749">
    <property type="term" value="P:glutathione metabolic process"/>
    <property type="evidence" value="ECO:0007669"/>
    <property type="project" value="InterPro"/>
</dbReference>
<reference evidence="15" key="1">
    <citation type="journal article" date="2020" name="J. Eukaryot. Microbiol.">
        <title>De novo Sequencing, Assembly and Annotation of the Transcriptome for the Free-Living Testate Amoeba Arcella intermedia.</title>
        <authorList>
            <person name="Ribeiro G.M."/>
            <person name="Porfirio-Sousa A.L."/>
            <person name="Maurer-Alcala X.X."/>
            <person name="Katz L.A."/>
            <person name="Lahr D.J.G."/>
        </authorList>
    </citation>
    <scope>NUCLEOTIDE SEQUENCE</scope>
</reference>
<evidence type="ECO:0000256" key="5">
    <source>
        <dbReference type="ARBA" id="ARBA00023002"/>
    </source>
</evidence>
<dbReference type="InterPro" id="IPR023753">
    <property type="entry name" value="FAD/NAD-binding_dom"/>
</dbReference>
<evidence type="ECO:0000256" key="4">
    <source>
        <dbReference type="ARBA" id="ARBA00022827"/>
    </source>
</evidence>
<feature type="domain" description="FAD/NAD(P)-binding" evidence="14">
    <location>
        <begin position="2"/>
        <end position="315"/>
    </location>
</feature>
<keyword evidence="12" id="KW-0963">Cytoplasm</keyword>
<dbReference type="EC" id="1.8.1.7" evidence="12"/>
<dbReference type="PANTHER" id="PTHR42737:SF2">
    <property type="entry name" value="GLUTATHIONE REDUCTASE"/>
    <property type="match status" value="1"/>
</dbReference>
<dbReference type="Pfam" id="PF02852">
    <property type="entry name" value="Pyr_redox_dim"/>
    <property type="match status" value="1"/>
</dbReference>
<evidence type="ECO:0000256" key="2">
    <source>
        <dbReference type="ARBA" id="ARBA00011738"/>
    </source>
</evidence>
<evidence type="ECO:0000313" key="15">
    <source>
        <dbReference type="EMBL" id="NDV31699.1"/>
    </source>
</evidence>
<dbReference type="SUPFAM" id="SSF51905">
    <property type="entry name" value="FAD/NAD(P)-binding domain"/>
    <property type="match status" value="1"/>
</dbReference>
<keyword evidence="7 11" id="KW-0676">Redox-active center</keyword>
<dbReference type="PIRSF" id="PIRSF000350">
    <property type="entry name" value="Mercury_reductase_MerA"/>
    <property type="match status" value="1"/>
</dbReference>
<dbReference type="AlphaFoldDB" id="A0A6B2L422"/>
<dbReference type="SUPFAM" id="SSF55424">
    <property type="entry name" value="FAD/NAD-linked reductases, dimerisation (C-terminal) domain"/>
    <property type="match status" value="1"/>
</dbReference>
<organism evidence="15">
    <name type="scientific">Arcella intermedia</name>
    <dbReference type="NCBI Taxonomy" id="1963864"/>
    <lineage>
        <taxon>Eukaryota</taxon>
        <taxon>Amoebozoa</taxon>
        <taxon>Tubulinea</taxon>
        <taxon>Elardia</taxon>
        <taxon>Arcellinida</taxon>
        <taxon>Sphaerothecina</taxon>
        <taxon>Arcellidae</taxon>
        <taxon>Arcella</taxon>
    </lineage>
</organism>
<dbReference type="GO" id="GO:0005739">
    <property type="term" value="C:mitochondrion"/>
    <property type="evidence" value="ECO:0007669"/>
    <property type="project" value="TreeGrafter"/>
</dbReference>
<evidence type="ECO:0000256" key="11">
    <source>
        <dbReference type="RuleBase" id="RU003691"/>
    </source>
</evidence>
<keyword evidence="5 11" id="KW-0560">Oxidoreductase</keyword>
<dbReference type="FunFam" id="3.50.50.60:FF:000235">
    <property type="entry name" value="Glutathione reductase"/>
    <property type="match status" value="1"/>
</dbReference>
<keyword evidence="6" id="KW-1015">Disulfide bond</keyword>
<keyword evidence="3 11" id="KW-0285">Flavoprotein</keyword>
<keyword evidence="9" id="KW-0520">NAD</keyword>
<evidence type="ECO:0000256" key="1">
    <source>
        <dbReference type="ARBA" id="ARBA00007532"/>
    </source>
</evidence>
<dbReference type="EMBL" id="GIBP01002730">
    <property type="protein sequence ID" value="NDV31699.1"/>
    <property type="molecule type" value="Transcribed_RNA"/>
</dbReference>
<dbReference type="GO" id="GO:0050660">
    <property type="term" value="F:flavin adenine dinucleotide binding"/>
    <property type="evidence" value="ECO:0007669"/>
    <property type="project" value="InterPro"/>
</dbReference>
<sequence length="446" mass="47985">MFDLLVIGGGSGGIATSRRAAMYGQKVALVEKARLGGTCVNVGCIPKKVMWNTAHIKESLEFAPKYGFSYDNLKFDYKKIKETRSKYIERLNGLYAQGLNSSKVELFRGTATFVDKNTVQVGDKTLSAKHVVIAVGGTPSVPSIPGADLGITSDGFFDDLSDLPPSACIVGAGYIAVELAGVLQTLGSKVNLVIRHDRFLRNFDPSLADTLEPLMVSSGVTITKHTVISKVEKCGSGVRVFNSSGGLIGEFSCLVWAIGRTPLTGGLGLEKIGVKMRENKTIIVDEFQNTSVPGVYAVGDVIGRIDLTPVAIAAGRRLARRLFNKEEGLKLDYENVPSVIFSHPPIGTVGLSEKEAKEKFGEANVKTLTTSFTNTFHVIAERQEKTFMKLILTGPEEKIVGLHIIGMGADEMLQGFAVAVKMGATRKDFNETVAIHPTASEEVVLL</sequence>
<protein>
    <recommendedName>
        <fullName evidence="12">Glutathione reductase</fullName>
        <ecNumber evidence="12">1.8.1.7</ecNumber>
    </recommendedName>
</protein>
<dbReference type="GO" id="GO:0050661">
    <property type="term" value="F:NADP binding"/>
    <property type="evidence" value="ECO:0007669"/>
    <property type="project" value="InterPro"/>
</dbReference>
<dbReference type="Pfam" id="PF07992">
    <property type="entry name" value="Pyr_redox_2"/>
    <property type="match status" value="1"/>
</dbReference>
<feature type="binding site" evidence="9">
    <location>
        <position position="48"/>
    </location>
    <ligand>
        <name>FAD</name>
        <dbReference type="ChEBI" id="CHEBI:57692"/>
    </ligand>
</feature>
<comment type="catalytic activity">
    <reaction evidence="12">
        <text>2 glutathione + NADP(+) = glutathione disulfide + NADPH + H(+)</text>
        <dbReference type="Rhea" id="RHEA:11740"/>
        <dbReference type="ChEBI" id="CHEBI:15378"/>
        <dbReference type="ChEBI" id="CHEBI:57783"/>
        <dbReference type="ChEBI" id="CHEBI:57925"/>
        <dbReference type="ChEBI" id="CHEBI:58297"/>
        <dbReference type="ChEBI" id="CHEBI:58349"/>
        <dbReference type="EC" id="1.8.1.7"/>
    </reaction>
</comment>
<proteinExistence type="inferred from homology"/>
<dbReference type="Gene3D" id="3.50.50.60">
    <property type="entry name" value="FAD/NAD(P)-binding domain"/>
    <property type="match status" value="2"/>
</dbReference>
<comment type="subcellular location">
    <subcellularLocation>
        <location evidence="12">Cytoplasm</location>
    </subcellularLocation>
</comment>
<dbReference type="InterPro" id="IPR001100">
    <property type="entry name" value="Pyr_nuc-diS_OxRdtase"/>
</dbReference>
<dbReference type="InterPro" id="IPR012999">
    <property type="entry name" value="Pyr_OxRdtase_I_AS"/>
</dbReference>
<comment type="similarity">
    <text evidence="1 11">Belongs to the class-I pyridine nucleotide-disulfide oxidoreductase family.</text>
</comment>
<evidence type="ECO:0000256" key="12">
    <source>
        <dbReference type="RuleBase" id="RU365016"/>
    </source>
</evidence>
<evidence type="ECO:0000256" key="7">
    <source>
        <dbReference type="ARBA" id="ARBA00023284"/>
    </source>
</evidence>
<dbReference type="NCBIfam" id="TIGR01421">
    <property type="entry name" value="gluta_reduc_1"/>
    <property type="match status" value="1"/>
</dbReference>
<dbReference type="InterPro" id="IPR036188">
    <property type="entry name" value="FAD/NAD-bd_sf"/>
</dbReference>
<dbReference type="PROSITE" id="PS00076">
    <property type="entry name" value="PYRIDINE_REDOX_1"/>
    <property type="match status" value="1"/>
</dbReference>
<evidence type="ECO:0000259" key="13">
    <source>
        <dbReference type="Pfam" id="PF02852"/>
    </source>
</evidence>
<accession>A0A6B2L422</accession>
<feature type="binding site" evidence="9">
    <location>
        <position position="300"/>
    </location>
    <ligand>
        <name>FAD</name>
        <dbReference type="ChEBI" id="CHEBI:57692"/>
    </ligand>
</feature>
<dbReference type="InterPro" id="IPR006322">
    <property type="entry name" value="Glutathione_Rdtase_euk/bac"/>
</dbReference>
<evidence type="ECO:0000256" key="3">
    <source>
        <dbReference type="ARBA" id="ARBA00022630"/>
    </source>
</evidence>
<dbReference type="GO" id="GO:0004362">
    <property type="term" value="F:glutathione-disulfide reductase (NADPH) activity"/>
    <property type="evidence" value="ECO:0007669"/>
    <property type="project" value="UniProtKB-EC"/>
</dbReference>
<dbReference type="InterPro" id="IPR046952">
    <property type="entry name" value="GSHR/TRXR-like"/>
</dbReference>
<dbReference type="PRINTS" id="PR00368">
    <property type="entry name" value="FADPNR"/>
</dbReference>
<dbReference type="PRINTS" id="PR00411">
    <property type="entry name" value="PNDRDTASEI"/>
</dbReference>
<name>A0A6B2L422_9EUKA</name>
<dbReference type="InterPro" id="IPR016156">
    <property type="entry name" value="FAD/NAD-linked_Rdtase_dimer_sf"/>
</dbReference>